<gene>
    <name evidence="1" type="ORF">Ahy_B02g057852</name>
</gene>
<organism evidence="1 2">
    <name type="scientific">Arachis hypogaea</name>
    <name type="common">Peanut</name>
    <dbReference type="NCBI Taxonomy" id="3818"/>
    <lineage>
        <taxon>Eukaryota</taxon>
        <taxon>Viridiplantae</taxon>
        <taxon>Streptophyta</taxon>
        <taxon>Embryophyta</taxon>
        <taxon>Tracheophyta</taxon>
        <taxon>Spermatophyta</taxon>
        <taxon>Magnoliopsida</taxon>
        <taxon>eudicotyledons</taxon>
        <taxon>Gunneridae</taxon>
        <taxon>Pentapetalae</taxon>
        <taxon>rosids</taxon>
        <taxon>fabids</taxon>
        <taxon>Fabales</taxon>
        <taxon>Fabaceae</taxon>
        <taxon>Papilionoideae</taxon>
        <taxon>50 kb inversion clade</taxon>
        <taxon>dalbergioids sensu lato</taxon>
        <taxon>Dalbergieae</taxon>
        <taxon>Pterocarpus clade</taxon>
        <taxon>Arachis</taxon>
    </lineage>
</organism>
<evidence type="ECO:0000313" key="2">
    <source>
        <dbReference type="Proteomes" id="UP000289738"/>
    </source>
</evidence>
<dbReference type="AlphaFoldDB" id="A0A445AD53"/>
<protein>
    <submittedName>
        <fullName evidence="1">Uncharacterized protein</fullName>
    </submittedName>
</protein>
<name>A0A445AD53_ARAHY</name>
<keyword evidence="2" id="KW-1185">Reference proteome</keyword>
<sequence length="92" mass="10800">MVKMMKPHNKGIELSRCYDFKPSFCMQEYIASCLRDIIVIVPCPDSKYKIEYGLEHFCFLLLLECKVAWHGGIECGEFMSLNENERANEDLW</sequence>
<dbReference type="EMBL" id="SDMP01000012">
    <property type="protein sequence ID" value="RYR24351.1"/>
    <property type="molecule type" value="Genomic_DNA"/>
</dbReference>
<reference evidence="1 2" key="1">
    <citation type="submission" date="2019-01" db="EMBL/GenBank/DDBJ databases">
        <title>Sequencing of cultivated peanut Arachis hypogaea provides insights into genome evolution and oil improvement.</title>
        <authorList>
            <person name="Chen X."/>
        </authorList>
    </citation>
    <scope>NUCLEOTIDE SEQUENCE [LARGE SCALE GENOMIC DNA]</scope>
    <source>
        <strain evidence="2">cv. Fuhuasheng</strain>
        <tissue evidence="1">Leaves</tissue>
    </source>
</reference>
<dbReference type="Proteomes" id="UP000289738">
    <property type="component" value="Chromosome B02"/>
</dbReference>
<accession>A0A445AD53</accession>
<comment type="caution">
    <text evidence="1">The sequence shown here is derived from an EMBL/GenBank/DDBJ whole genome shotgun (WGS) entry which is preliminary data.</text>
</comment>
<evidence type="ECO:0000313" key="1">
    <source>
        <dbReference type="EMBL" id="RYR24351.1"/>
    </source>
</evidence>
<proteinExistence type="predicted"/>